<reference evidence="1" key="1">
    <citation type="journal article" date="2015" name="Nature">
        <title>Complex archaea that bridge the gap between prokaryotes and eukaryotes.</title>
        <authorList>
            <person name="Spang A."/>
            <person name="Saw J.H."/>
            <person name="Jorgensen S.L."/>
            <person name="Zaremba-Niedzwiedzka K."/>
            <person name="Martijn J."/>
            <person name="Lind A.E."/>
            <person name="van Eijk R."/>
            <person name="Schleper C."/>
            <person name="Guy L."/>
            <person name="Ettema T.J."/>
        </authorList>
    </citation>
    <scope>NUCLEOTIDE SEQUENCE</scope>
</reference>
<gene>
    <name evidence="1" type="ORF">LCGC14_1710000</name>
</gene>
<name>A0A0F9HG43_9ZZZZ</name>
<evidence type="ECO:0000313" key="1">
    <source>
        <dbReference type="EMBL" id="KKM14057.1"/>
    </source>
</evidence>
<accession>A0A0F9HG43</accession>
<proteinExistence type="predicted"/>
<evidence type="ECO:0008006" key="2">
    <source>
        <dbReference type="Google" id="ProtNLM"/>
    </source>
</evidence>
<comment type="caution">
    <text evidence="1">The sequence shown here is derived from an EMBL/GenBank/DDBJ whole genome shotgun (WGS) entry which is preliminary data.</text>
</comment>
<organism evidence="1">
    <name type="scientific">marine sediment metagenome</name>
    <dbReference type="NCBI Taxonomy" id="412755"/>
    <lineage>
        <taxon>unclassified sequences</taxon>
        <taxon>metagenomes</taxon>
        <taxon>ecological metagenomes</taxon>
    </lineage>
</organism>
<sequence length="462" mass="50082">MRKNPMTVKDRIFSAIMEQANGSGGELQKALVTTGDGAALLPYDLDPILHEELLKVQPLAVLFSVLEAGSKTHEYNVRSSHPQAWFEGEVTPANAKNSVYARKTVQMKIQRIWGSVSGFAQSMDERFIDALSTELEGSVEGMANILEFGLMWGTADDIGFTGDPYQYSGLIPRVFSFADGNVVDGGANKITLPELDEAIALSTAFRGVRGDPKVWIMSTRMKQVIDGLQTKVQIPLTESVLAEGRIVMANYANVPMLESDYIAPASATTSPAVTATKGATGSLVDDEYFYAISSVTAYGEQVAGTENSETTETTNNEVDLTWTADANALLYMIWRGLTTGNANLKLLDIIPALAYDGSGTVSGTIETYTDTGSRDTNTGALLPAVKPLSDGEEQILLANYNPRRGGAYLGKIDDMGQQTDRLFSFVELARVKDTFDYMLKGYLAARLVHPNLVSVIRHVKLA</sequence>
<protein>
    <recommendedName>
        <fullName evidence="2">Phage major capsid protein</fullName>
    </recommendedName>
</protein>
<dbReference type="EMBL" id="LAZR01015236">
    <property type="protein sequence ID" value="KKM14057.1"/>
    <property type="molecule type" value="Genomic_DNA"/>
</dbReference>
<dbReference type="AlphaFoldDB" id="A0A0F9HG43"/>
<dbReference type="SUPFAM" id="SSF56563">
    <property type="entry name" value="Major capsid protein gp5"/>
    <property type="match status" value="1"/>
</dbReference>